<feature type="chain" id="PRO_5005222661" evidence="1">
    <location>
        <begin position="23"/>
        <end position="533"/>
    </location>
</feature>
<dbReference type="InterPro" id="IPR015943">
    <property type="entry name" value="WD40/YVTN_repeat-like_dom_sf"/>
</dbReference>
<dbReference type="EMBL" id="HACM01001483">
    <property type="protein sequence ID" value="CRZ01925.1"/>
    <property type="molecule type" value="Transcribed_RNA"/>
</dbReference>
<name>A0A0H5QIL9_9EUKA</name>
<protein>
    <submittedName>
        <fullName evidence="2">Uncharacterized protein</fullName>
    </submittedName>
</protein>
<evidence type="ECO:0000256" key="1">
    <source>
        <dbReference type="SAM" id="SignalP"/>
    </source>
</evidence>
<accession>A0A0H5QIL9</accession>
<organism evidence="2">
    <name type="scientific">Spongospora subterranea</name>
    <dbReference type="NCBI Taxonomy" id="70186"/>
    <lineage>
        <taxon>Eukaryota</taxon>
        <taxon>Sar</taxon>
        <taxon>Rhizaria</taxon>
        <taxon>Endomyxa</taxon>
        <taxon>Phytomyxea</taxon>
        <taxon>Plasmodiophorida</taxon>
        <taxon>Plasmodiophoridae</taxon>
        <taxon>Spongospora</taxon>
    </lineage>
</organism>
<evidence type="ECO:0000313" key="2">
    <source>
        <dbReference type="EMBL" id="CRZ01925.1"/>
    </source>
</evidence>
<dbReference type="SUPFAM" id="SSF50978">
    <property type="entry name" value="WD40 repeat-like"/>
    <property type="match status" value="1"/>
</dbReference>
<dbReference type="AlphaFoldDB" id="A0A0H5QIL9"/>
<feature type="non-terminal residue" evidence="2">
    <location>
        <position position="533"/>
    </location>
</feature>
<feature type="signal peptide" evidence="1">
    <location>
        <begin position="1"/>
        <end position="22"/>
    </location>
</feature>
<proteinExistence type="predicted"/>
<reference evidence="2" key="1">
    <citation type="submission" date="2015-04" db="EMBL/GenBank/DDBJ databases">
        <title>The genome sequence of the plant pathogenic Rhizarian Plasmodiophora brassicae reveals insights in its biotrophic life cycle and the origin of chitin synthesis.</title>
        <authorList>
            <person name="Schwelm A."/>
            <person name="Fogelqvist J."/>
            <person name="Knaust A."/>
            <person name="Julke S."/>
            <person name="Lilja T."/>
            <person name="Dhandapani V."/>
            <person name="Bonilla-Rosso G."/>
            <person name="Karlsson M."/>
            <person name="Shevchenko A."/>
            <person name="Choi S.R."/>
            <person name="Kim H.G."/>
            <person name="Park J.Y."/>
            <person name="Lim Y.P."/>
            <person name="Ludwig-Muller J."/>
            <person name="Dixelius C."/>
        </authorList>
    </citation>
    <scope>NUCLEOTIDE SEQUENCE</scope>
    <source>
        <tissue evidence="2">Potato root galls</tissue>
    </source>
</reference>
<keyword evidence="1" id="KW-0732">Signal</keyword>
<sequence length="533" mass="57635">MICFRIIALGVTAVALLAQSLADVSIADLEAQIAAISRRMSALEEQLSTPHDIDRSADPTPTATQVLQEVTDIEVIGVLAIHAATLKIPIVKTSSSGPRQALARIRILLCLVKDAFHVFDGNGAKIMTQPLVVPDGCKMNTGVIAFEGGDENLLAIGLCGTAQIFTISAWNTTSRVEGSAALVGTLLTGSGTITSMAVLNHRYLKQFITGSDDGIMKVFTRNGTMKYEVAVSSNSPVISVMQRRSRHVSFATPKSIGFVKLSSGIIAPEVCSTESDDILSMDHDPKRATIVYASTNKGRLLVFDVDQHPRQVNSCGLSYALTSGIESPAVVAAVNDYVFLASGQHLYLFNVSSDAGVDAHLSMRHTLTESKPNSGSLPMLSVDHSGHQPNMLAIATQAGGSCRIIDAHLTSERAEYERFGFQRAPIMIIALFGMIIYQFGKRAYAGGSSNSNLTSSDRRMIDSIIDKNKKMNMSRRSLDSYDEGSYEDVIGKPRFGSYGNELSRRNVNLDPDEGYRSCSDHDDIYEGILRKDL</sequence>
<dbReference type="Gene3D" id="2.130.10.10">
    <property type="entry name" value="YVTN repeat-like/Quinoprotein amine dehydrogenase"/>
    <property type="match status" value="1"/>
</dbReference>
<dbReference type="InterPro" id="IPR036322">
    <property type="entry name" value="WD40_repeat_dom_sf"/>
</dbReference>